<evidence type="ECO:0000313" key="3">
    <source>
        <dbReference type="EMBL" id="KAK2616805.1"/>
    </source>
</evidence>
<feature type="region of interest" description="Disordered" evidence="1">
    <location>
        <begin position="487"/>
        <end position="507"/>
    </location>
</feature>
<name>A0AAJ0FZE1_9HYPO</name>
<dbReference type="SUPFAM" id="SSF48452">
    <property type="entry name" value="TPR-like"/>
    <property type="match status" value="1"/>
</dbReference>
<dbReference type="InterPro" id="IPR013087">
    <property type="entry name" value="Znf_C2H2_type"/>
</dbReference>
<feature type="region of interest" description="Disordered" evidence="1">
    <location>
        <begin position="263"/>
        <end position="285"/>
    </location>
</feature>
<dbReference type="Proteomes" id="UP001251528">
    <property type="component" value="Unassembled WGS sequence"/>
</dbReference>
<dbReference type="PANTHER" id="PTHR35391:SF7">
    <property type="entry name" value="C2H2-TYPE DOMAIN-CONTAINING PROTEIN"/>
    <property type="match status" value="1"/>
</dbReference>
<dbReference type="PANTHER" id="PTHR35391">
    <property type="entry name" value="C2H2-TYPE DOMAIN-CONTAINING PROTEIN-RELATED"/>
    <property type="match status" value="1"/>
</dbReference>
<sequence length="635" mass="72023">MESSQQELQALGRTVAGTFKRLLEARWTDHQDSAIPSSHRTAAEEERFRLWARTIGLFQIGHASLDYRVRDASFIKASLTDLLTELQDHVQNLLDIVLDTRPPLEQHEKACQGGETEDDSSCSDDDASLGSLLSSVGSFQEAEFRLSSITTRLDSLYKLASRIRSPRNRQQRSTSDLYKHVPESQRAEYIQSQEQIEISLLQELGFGREELIEQYASVTHWLIARAGMANARRKQQFLYWKKHAQLLGRDVTEEAPAVAVPHPAAAPGQASKLGPAKSTGTSVTNASVTNTSVTKVDLGVMGPEDMRSVISRRSRVSTVASPRGEDLVWPPAPSHLSGSKYFPCPYCGILCPERYLGPYNWRVHQIHDLRPYYCTYEDCSDPGRLYGAKEEWIDHENQHRRVWHCHSHEAEFETQPEYQQHLEEQHPQSHYTPEIIAAVVGASAKPHRDCPFCPTTFSDVAIMQKHVRYHLERLALYALPDIGDDKDDELASERSSDSRQVIENRGRQDSIGNDFVEERQSFLAAFANDDAGSVEPDERMLTSRAHLVSTYKLQGRWKKTEELEVQVIEMRKRVLGLEHPDTLTSMAYLASTYKIQGRWKEAEELEVQVIEMRKRGPWVRASQYADQHGSSGVDV</sequence>
<proteinExistence type="predicted"/>
<dbReference type="AlphaFoldDB" id="A0AAJ0FZE1"/>
<evidence type="ECO:0000256" key="1">
    <source>
        <dbReference type="SAM" id="MobiDB-lite"/>
    </source>
</evidence>
<dbReference type="SMART" id="SM00355">
    <property type="entry name" value="ZnF_C2H2"/>
    <property type="match status" value="4"/>
</dbReference>
<protein>
    <submittedName>
        <fullName evidence="3">SET domain-containing protein 3</fullName>
    </submittedName>
</protein>
<dbReference type="InterPro" id="IPR011990">
    <property type="entry name" value="TPR-like_helical_dom_sf"/>
</dbReference>
<evidence type="ECO:0000313" key="4">
    <source>
        <dbReference type="Proteomes" id="UP001251528"/>
    </source>
</evidence>
<dbReference type="EMBL" id="JASWJB010000002">
    <property type="protein sequence ID" value="KAK2616805.1"/>
    <property type="molecule type" value="Genomic_DNA"/>
</dbReference>
<evidence type="ECO:0000259" key="2">
    <source>
        <dbReference type="PROSITE" id="PS00028"/>
    </source>
</evidence>
<gene>
    <name evidence="3" type="primary">SET3_1</name>
    <name evidence="3" type="ORF">QQS21_000182</name>
</gene>
<dbReference type="Pfam" id="PF13424">
    <property type="entry name" value="TPR_12"/>
    <property type="match status" value="1"/>
</dbReference>
<dbReference type="Gene3D" id="1.25.40.10">
    <property type="entry name" value="Tetratricopeptide repeat domain"/>
    <property type="match status" value="1"/>
</dbReference>
<comment type="caution">
    <text evidence="3">The sequence shown here is derived from an EMBL/GenBank/DDBJ whole genome shotgun (WGS) entry which is preliminary data.</text>
</comment>
<feature type="compositionally biased region" description="Basic and acidic residues" evidence="1">
    <location>
        <begin position="489"/>
        <end position="507"/>
    </location>
</feature>
<reference evidence="3" key="1">
    <citation type="submission" date="2023-06" db="EMBL/GenBank/DDBJ databases">
        <title>Conoideocrella luteorostrata (Hypocreales: Clavicipitaceae), a potential biocontrol fungus for elongate hemlock scale in United States Christmas tree production areas.</title>
        <authorList>
            <person name="Barrett H."/>
            <person name="Lovett B."/>
            <person name="Macias A.M."/>
            <person name="Stajich J.E."/>
            <person name="Kasson M.T."/>
        </authorList>
    </citation>
    <scope>NUCLEOTIDE SEQUENCE</scope>
    <source>
        <strain evidence="3">ARSEF 14590</strain>
    </source>
</reference>
<organism evidence="3 4">
    <name type="scientific">Conoideocrella luteorostrata</name>
    <dbReference type="NCBI Taxonomy" id="1105319"/>
    <lineage>
        <taxon>Eukaryota</taxon>
        <taxon>Fungi</taxon>
        <taxon>Dikarya</taxon>
        <taxon>Ascomycota</taxon>
        <taxon>Pezizomycotina</taxon>
        <taxon>Sordariomycetes</taxon>
        <taxon>Hypocreomycetidae</taxon>
        <taxon>Hypocreales</taxon>
        <taxon>Clavicipitaceae</taxon>
        <taxon>Conoideocrella</taxon>
    </lineage>
</organism>
<keyword evidence="4" id="KW-1185">Reference proteome</keyword>
<accession>A0AAJ0FZE1</accession>
<dbReference type="PROSITE" id="PS00028">
    <property type="entry name" value="ZINC_FINGER_C2H2_1"/>
    <property type="match status" value="1"/>
</dbReference>
<feature type="domain" description="C2H2-type" evidence="2">
    <location>
        <begin position="450"/>
        <end position="470"/>
    </location>
</feature>